<dbReference type="Proteomes" id="UP000525652">
    <property type="component" value="Unassembled WGS sequence"/>
</dbReference>
<sequence>MSAFLRWLKEKNLWSVAALVILVVGVVSSVFWQPAPNRVRVPIESNPEQTVLQVYYRYGFPGPGSFFEYYSDKELIHQNDGVLVAEFELPGWRKLRAIRLDLGREVRSFQLGPVEFGYELAYKYYPLFSLNGEEILERWQKNDQIASGVVNEEGWTVETSGKDAYLVFPVSRDEWLGSLAPEDLWVLRGFRLLIYAMVSGLVFLAGRLVRSGWLLKAGSPQTPRWNRWWGAVFFIGLLALGFVVYEPFLIFEKLYLFKDVATDSVDVFWPVYMHISHYFRTEGYPLWSFSIGTGQGLFNWIGDLFLFILYALPPVDIAFALGWVQLLKTLIAGLLFLGWLRMLGIGRYAASVGAVGLVFSAHMVIRGNWTHYASEVVMVAFALFAFECFLRKKIWHLIPLAILFLVIRGVFHTYVWSILFFSYALLRLWMEAGWKPKWIGLQVLRLGGCYLLGLGLSAFFLFPNLAEILSSPRVSGGESTVSGFASRGFFGINDAEEWLSSLYGLFAPDIMGRGNFYSGWRNYLEGPHLYVGTIMLLLIPQAFLGRSRRVKVVLGLALLAVVLYLFVPYARYFMNAFAGDYYKTSSFWVSLVIAGTGALALDNVVRRRRLNLGLLIVTLVLCLVALGFLKYSEFVMEWLRVNESRRVYRQVIILLFAYSGALVLMRSERQRSLGLLLLPLLLGWEVYQFAGQSTQDRLTLRGDSLETGAYYFDDTYSAIRMIEQADDEFYRVEKGNVSVHLNDPLGQGYNGLSSYYSFNAGGYLSFLGPQGFDVDYLVPGHRSSYVAGPGKRFALATLLSTKYFIARDWGDSVVPPAYQLWGRAGDALIYENTCFIPFGSIYFQRIEEDVVWQYPPESRDLLAFAAAIVPEEIGMTDASLVPELAQSEVKAIAGRGTNQTADGWVNTYTELAHDLASTSVTWDEFGENRMEGSVRLEQPGIAFFSIPDNAGWKAEINGEAAEFFPIHFGFKALVLPSGDNQISIEYFPPYMKAGMFASGGSILVMVGLIVWPFVRRKSVRKEQSPD</sequence>
<feature type="transmembrane region" description="Helical" evidence="1">
    <location>
        <begin position="438"/>
        <end position="462"/>
    </location>
</feature>
<protein>
    <submittedName>
        <fullName evidence="2">YfhO family protein</fullName>
    </submittedName>
</protein>
<feature type="transmembrane region" description="Helical" evidence="1">
    <location>
        <begin position="586"/>
        <end position="605"/>
    </location>
</feature>
<feature type="transmembrane region" description="Helical" evidence="1">
    <location>
        <begin position="647"/>
        <end position="665"/>
    </location>
</feature>
<dbReference type="AlphaFoldDB" id="A0A7X1AWK0"/>
<gene>
    <name evidence="2" type="ORF">H5P30_04915</name>
</gene>
<feature type="transmembrane region" description="Helical" evidence="1">
    <location>
        <begin position="192"/>
        <end position="209"/>
    </location>
</feature>
<feature type="transmembrane region" description="Helical" evidence="1">
    <location>
        <begin position="347"/>
        <end position="365"/>
    </location>
</feature>
<dbReference type="Pfam" id="PF09586">
    <property type="entry name" value="YfhO"/>
    <property type="match status" value="2"/>
</dbReference>
<keyword evidence="1" id="KW-1133">Transmembrane helix</keyword>
<accession>A0A7X1AWK0</accession>
<feature type="transmembrane region" description="Helical" evidence="1">
    <location>
        <begin position="402"/>
        <end position="426"/>
    </location>
</feature>
<feature type="transmembrane region" description="Helical" evidence="1">
    <location>
        <begin position="286"/>
        <end position="311"/>
    </location>
</feature>
<feature type="transmembrane region" description="Helical" evidence="1">
    <location>
        <begin position="672"/>
        <end position="690"/>
    </location>
</feature>
<dbReference type="EMBL" id="JACHVA010000046">
    <property type="protein sequence ID" value="MBC2601119.1"/>
    <property type="molecule type" value="Genomic_DNA"/>
</dbReference>
<feature type="transmembrane region" description="Helical" evidence="1">
    <location>
        <begin position="12"/>
        <end position="32"/>
    </location>
</feature>
<reference evidence="2 3" key="1">
    <citation type="submission" date="2020-07" db="EMBL/GenBank/DDBJ databases">
        <authorList>
            <person name="Feng X."/>
        </authorList>
    </citation>
    <scope>NUCLEOTIDE SEQUENCE [LARGE SCALE GENOMIC DNA]</scope>
    <source>
        <strain evidence="2 3">JCM14086</strain>
    </source>
</reference>
<dbReference type="PANTHER" id="PTHR38454">
    <property type="entry name" value="INTEGRAL MEMBRANE PROTEIN-RELATED"/>
    <property type="match status" value="1"/>
</dbReference>
<feature type="transmembrane region" description="Helical" evidence="1">
    <location>
        <begin position="371"/>
        <end position="390"/>
    </location>
</feature>
<dbReference type="RefSeq" id="WP_185691844.1">
    <property type="nucleotide sequence ID" value="NZ_JACHVA010000046.1"/>
</dbReference>
<evidence type="ECO:0000313" key="2">
    <source>
        <dbReference type="EMBL" id="MBC2601119.1"/>
    </source>
</evidence>
<dbReference type="PANTHER" id="PTHR38454:SF1">
    <property type="entry name" value="INTEGRAL MEMBRANE PROTEIN"/>
    <property type="match status" value="1"/>
</dbReference>
<keyword evidence="1" id="KW-0812">Transmembrane</keyword>
<feature type="transmembrane region" description="Helical" evidence="1">
    <location>
        <begin position="612"/>
        <end position="632"/>
    </location>
</feature>
<proteinExistence type="predicted"/>
<keyword evidence="3" id="KW-1185">Reference proteome</keyword>
<organism evidence="2 3">
    <name type="scientific">Puniceicoccus vermicola</name>
    <dbReference type="NCBI Taxonomy" id="388746"/>
    <lineage>
        <taxon>Bacteria</taxon>
        <taxon>Pseudomonadati</taxon>
        <taxon>Verrucomicrobiota</taxon>
        <taxon>Opitutia</taxon>
        <taxon>Puniceicoccales</taxon>
        <taxon>Puniceicoccaceae</taxon>
        <taxon>Puniceicoccus</taxon>
    </lineage>
</organism>
<comment type="caution">
    <text evidence="2">The sequence shown here is derived from an EMBL/GenBank/DDBJ whole genome shotgun (WGS) entry which is preliminary data.</text>
</comment>
<dbReference type="InterPro" id="IPR018580">
    <property type="entry name" value="Uncharacterised_YfhO"/>
</dbReference>
<name>A0A7X1AWK0_9BACT</name>
<keyword evidence="1" id="KW-0472">Membrane</keyword>
<feature type="transmembrane region" description="Helical" evidence="1">
    <location>
        <begin position="552"/>
        <end position="574"/>
    </location>
</feature>
<evidence type="ECO:0000313" key="3">
    <source>
        <dbReference type="Proteomes" id="UP000525652"/>
    </source>
</evidence>
<feature type="transmembrane region" description="Helical" evidence="1">
    <location>
        <begin position="317"/>
        <end position="340"/>
    </location>
</feature>
<feature type="transmembrane region" description="Helical" evidence="1">
    <location>
        <begin position="229"/>
        <end position="251"/>
    </location>
</feature>
<evidence type="ECO:0000256" key="1">
    <source>
        <dbReference type="SAM" id="Phobius"/>
    </source>
</evidence>
<feature type="transmembrane region" description="Helical" evidence="1">
    <location>
        <begin position="993"/>
        <end position="1014"/>
    </location>
</feature>